<comment type="caution">
    <text evidence="1">The sequence shown here is derived from an EMBL/GenBank/DDBJ whole genome shotgun (WGS) entry which is preliminary data.</text>
</comment>
<protein>
    <recommendedName>
        <fullName evidence="3">DUF3077 domain-containing protein</fullName>
    </recommendedName>
</protein>
<keyword evidence="2" id="KW-1185">Reference proteome</keyword>
<evidence type="ECO:0000313" key="1">
    <source>
        <dbReference type="EMBL" id="MFD1481437.1"/>
    </source>
</evidence>
<organism evidence="1 2">
    <name type="scientific">Paracoccus nototheniae</name>
    <dbReference type="NCBI Taxonomy" id="2489002"/>
    <lineage>
        <taxon>Bacteria</taxon>
        <taxon>Pseudomonadati</taxon>
        <taxon>Pseudomonadota</taxon>
        <taxon>Alphaproteobacteria</taxon>
        <taxon>Rhodobacterales</taxon>
        <taxon>Paracoccaceae</taxon>
        <taxon>Paracoccus</taxon>
    </lineage>
</organism>
<accession>A0ABW4DW92</accession>
<dbReference type="Proteomes" id="UP001597302">
    <property type="component" value="Unassembled WGS sequence"/>
</dbReference>
<proteinExistence type="predicted"/>
<evidence type="ECO:0008006" key="3">
    <source>
        <dbReference type="Google" id="ProtNLM"/>
    </source>
</evidence>
<dbReference type="EMBL" id="JBHTOQ010000020">
    <property type="protein sequence ID" value="MFD1481437.1"/>
    <property type="molecule type" value="Genomic_DNA"/>
</dbReference>
<name>A0ABW4DW92_9RHOB</name>
<reference evidence="2" key="1">
    <citation type="journal article" date="2019" name="Int. J. Syst. Evol. Microbiol.">
        <title>The Global Catalogue of Microorganisms (GCM) 10K type strain sequencing project: providing services to taxonomists for standard genome sequencing and annotation.</title>
        <authorList>
            <consortium name="The Broad Institute Genomics Platform"/>
            <consortium name="The Broad Institute Genome Sequencing Center for Infectious Disease"/>
            <person name="Wu L."/>
            <person name="Ma J."/>
        </authorList>
    </citation>
    <scope>NUCLEOTIDE SEQUENCE [LARGE SCALE GENOMIC DNA]</scope>
    <source>
        <strain evidence="2">CCM 8875</strain>
    </source>
</reference>
<evidence type="ECO:0000313" key="2">
    <source>
        <dbReference type="Proteomes" id="UP001597302"/>
    </source>
</evidence>
<sequence>MSHDYAIDNLIKTDAPADWAGQLSFAVRALMLTARLSLENDGSGICNDSERDHAAADTLEVAMALMDIVIDGADQMQRSGGHGSFKKVAEA</sequence>
<dbReference type="RefSeq" id="WP_131577385.1">
    <property type="nucleotide sequence ID" value="NZ_CBCSAJ010000068.1"/>
</dbReference>
<gene>
    <name evidence="1" type="ORF">ACFQ5P_09020</name>
</gene>